<reference evidence="2" key="2">
    <citation type="submission" date="2023-07" db="EMBL/GenBank/DDBJ databases">
        <title>Shewanella mangrovi sp. nov., an acetaldehyde- degrading bacterium isolated from mangrove sediment.</title>
        <authorList>
            <person name="Liu Y."/>
        </authorList>
    </citation>
    <scope>NUCLEOTIDE SEQUENCE [LARGE SCALE GENOMIC DNA]</scope>
    <source>
        <strain evidence="2">C32</strain>
    </source>
</reference>
<comment type="caution">
    <text evidence="1">The sequence shown here is derived from an EMBL/GenBank/DDBJ whole genome shotgun (WGS) entry which is preliminary data.</text>
</comment>
<dbReference type="Proteomes" id="UP001201549">
    <property type="component" value="Unassembled WGS sequence"/>
</dbReference>
<accession>A0ABT2FRX9</accession>
<gene>
    <name evidence="1" type="ORF">L9G74_20650</name>
</gene>
<organism evidence="1 2">
    <name type="scientific">Shewanella electrica</name>
    <dbReference type="NCBI Taxonomy" id="515560"/>
    <lineage>
        <taxon>Bacteria</taxon>
        <taxon>Pseudomonadati</taxon>
        <taxon>Pseudomonadota</taxon>
        <taxon>Gammaproteobacteria</taxon>
        <taxon>Alteromonadales</taxon>
        <taxon>Shewanellaceae</taxon>
        <taxon>Shewanella</taxon>
    </lineage>
</organism>
<proteinExistence type="predicted"/>
<feature type="non-terminal residue" evidence="1">
    <location>
        <position position="90"/>
    </location>
</feature>
<evidence type="ECO:0008006" key="3">
    <source>
        <dbReference type="Google" id="ProtNLM"/>
    </source>
</evidence>
<reference evidence="1 2" key="1">
    <citation type="submission" date="2022-02" db="EMBL/GenBank/DDBJ databases">
        <authorList>
            <person name="Zhuang L."/>
        </authorList>
    </citation>
    <scope>NUCLEOTIDE SEQUENCE [LARGE SCALE GENOMIC DNA]</scope>
    <source>
        <strain evidence="1 2">C32</strain>
    </source>
</reference>
<protein>
    <recommendedName>
        <fullName evidence="3">Transposase</fullName>
    </recommendedName>
</protein>
<dbReference type="RefSeq" id="WP_238898630.1">
    <property type="nucleotide sequence ID" value="NZ_JAKOGG010000276.1"/>
</dbReference>
<sequence length="90" mass="10751">EYYCNAQEAFFKQTPVGRKPPKFKGRHFYRQSATLKNVPSKRKDGSLLYPIQTVNKYCLRIGTRKPIFVETRSLNRLKHKVIKRMMVVYR</sequence>
<name>A0ABT2FRX9_9GAMM</name>
<keyword evidence="2" id="KW-1185">Reference proteome</keyword>
<feature type="non-terminal residue" evidence="1">
    <location>
        <position position="1"/>
    </location>
</feature>
<dbReference type="EMBL" id="JAKOGG010000276">
    <property type="protein sequence ID" value="MCS4558831.1"/>
    <property type="molecule type" value="Genomic_DNA"/>
</dbReference>
<evidence type="ECO:0000313" key="2">
    <source>
        <dbReference type="Proteomes" id="UP001201549"/>
    </source>
</evidence>
<evidence type="ECO:0000313" key="1">
    <source>
        <dbReference type="EMBL" id="MCS4558831.1"/>
    </source>
</evidence>